<dbReference type="GO" id="GO:0043190">
    <property type="term" value="C:ATP-binding cassette (ABC) transporter complex"/>
    <property type="evidence" value="ECO:0007669"/>
    <property type="project" value="InterPro"/>
</dbReference>
<keyword evidence="6" id="KW-1185">Reference proteome</keyword>
<dbReference type="InterPro" id="IPR030678">
    <property type="entry name" value="Peptide/Ni-bd"/>
</dbReference>
<evidence type="ECO:0000313" key="5">
    <source>
        <dbReference type="EMBL" id="RDW63695.1"/>
    </source>
</evidence>
<dbReference type="InterPro" id="IPR000914">
    <property type="entry name" value="SBP_5_dom"/>
</dbReference>
<evidence type="ECO:0000313" key="6">
    <source>
        <dbReference type="Proteomes" id="UP000256645"/>
    </source>
</evidence>
<dbReference type="Pfam" id="PF00496">
    <property type="entry name" value="SBP_bac_5"/>
    <property type="match status" value="1"/>
</dbReference>
<keyword evidence="3" id="KW-0732">Signal</keyword>
<protein>
    <recommendedName>
        <fullName evidence="4">Solute-binding protein family 5 domain-containing protein</fullName>
    </recommendedName>
</protein>
<organism evidence="5 6">
    <name type="scientific">Coleophoma cylindrospora</name>
    <dbReference type="NCBI Taxonomy" id="1849047"/>
    <lineage>
        <taxon>Eukaryota</taxon>
        <taxon>Fungi</taxon>
        <taxon>Dikarya</taxon>
        <taxon>Ascomycota</taxon>
        <taxon>Pezizomycotina</taxon>
        <taxon>Leotiomycetes</taxon>
        <taxon>Helotiales</taxon>
        <taxon>Dermateaceae</taxon>
        <taxon>Coleophoma</taxon>
    </lineage>
</organism>
<gene>
    <name evidence="5" type="ORF">BP6252_11240</name>
</gene>
<accession>A0A3D8QPG6</accession>
<dbReference type="Gene3D" id="3.10.105.10">
    <property type="entry name" value="Dipeptide-binding Protein, Domain 3"/>
    <property type="match status" value="1"/>
</dbReference>
<sequence>MVPETLRISLEKVDFRQPTQVTDDTSVLTLKNWVFEPLLHWQSGGLVQPGLFDRWEHSEDGCNWRFHIREGAVFHDGEACMSSHIIDFISAILDSRDTFGMRWSYHRYLAHTQITAEDHWNIKVASPEPIADILDIFTEFYICRVAADGKPVLGTGPYRVMEFDASKGRAVLEYASRNEQGRRPQRIVATAEPSAEKRLSQLRDGVVDVALNLERVEEELHFDPNLQWGRALNTLSIIYYLNCQEGTFTTANARLAINHAVDTAALARDVFHNLAVPAATVVSPFHLGAQEAALEPFPYDVAKARQLLEGIDTSAPIVLRTPTYMPERAEAITRFVVSSLEAVGLKVVVEVEVDRPVYARQVGLDKNIGDLALFDSSPHSTYRVLNDKISSETRAIWWQGYEDSEVERLITIANHAVEDGARQPAYRQALQRLRENPPWLYLVHPVEVFAARLDLEGLSLNCKGVLNIE</sequence>
<evidence type="ECO:0000259" key="4">
    <source>
        <dbReference type="Pfam" id="PF00496"/>
    </source>
</evidence>
<evidence type="ECO:0000256" key="1">
    <source>
        <dbReference type="ARBA" id="ARBA00005695"/>
    </source>
</evidence>
<dbReference type="Gene3D" id="3.90.76.10">
    <property type="entry name" value="Dipeptide-binding Protein, Domain 1"/>
    <property type="match status" value="1"/>
</dbReference>
<dbReference type="GO" id="GO:0015833">
    <property type="term" value="P:peptide transport"/>
    <property type="evidence" value="ECO:0007669"/>
    <property type="project" value="TreeGrafter"/>
</dbReference>
<dbReference type="SUPFAM" id="SSF53850">
    <property type="entry name" value="Periplasmic binding protein-like II"/>
    <property type="match status" value="1"/>
</dbReference>
<dbReference type="OrthoDB" id="3472756at2759"/>
<evidence type="ECO:0000256" key="2">
    <source>
        <dbReference type="ARBA" id="ARBA00022448"/>
    </source>
</evidence>
<proteinExistence type="inferred from homology"/>
<evidence type="ECO:0000256" key="3">
    <source>
        <dbReference type="ARBA" id="ARBA00022729"/>
    </source>
</evidence>
<feature type="domain" description="Solute-binding protein family 5" evidence="4">
    <location>
        <begin position="47"/>
        <end position="355"/>
    </location>
</feature>
<dbReference type="EMBL" id="PDLM01000013">
    <property type="protein sequence ID" value="RDW63695.1"/>
    <property type="molecule type" value="Genomic_DNA"/>
</dbReference>
<dbReference type="PIRSF" id="PIRSF002741">
    <property type="entry name" value="MppA"/>
    <property type="match status" value="1"/>
</dbReference>
<dbReference type="AlphaFoldDB" id="A0A3D8QPG6"/>
<reference evidence="5 6" key="1">
    <citation type="journal article" date="2018" name="IMA Fungus">
        <title>IMA Genome-F 9: Draft genome sequence of Annulohypoxylon stygium, Aspergillus mulundensis, Berkeleyomyces basicola (syn. Thielaviopsis basicola), Ceratocystis smalleyi, two Cercospora beticola strains, Coleophoma cylindrospora, Fusarium fracticaudum, Phialophora cf. hyalina, and Morchella septimelata.</title>
        <authorList>
            <person name="Wingfield B.D."/>
            <person name="Bills G.F."/>
            <person name="Dong Y."/>
            <person name="Huang W."/>
            <person name="Nel W.J."/>
            <person name="Swalarsk-Parry B.S."/>
            <person name="Vaghefi N."/>
            <person name="Wilken P.M."/>
            <person name="An Z."/>
            <person name="de Beer Z.W."/>
            <person name="De Vos L."/>
            <person name="Chen L."/>
            <person name="Duong T.A."/>
            <person name="Gao Y."/>
            <person name="Hammerbacher A."/>
            <person name="Kikkert J.R."/>
            <person name="Li Y."/>
            <person name="Li H."/>
            <person name="Li K."/>
            <person name="Li Q."/>
            <person name="Liu X."/>
            <person name="Ma X."/>
            <person name="Naidoo K."/>
            <person name="Pethybridge S.J."/>
            <person name="Sun J."/>
            <person name="Steenkamp E.T."/>
            <person name="van der Nest M.A."/>
            <person name="van Wyk S."/>
            <person name="Wingfield M.J."/>
            <person name="Xiong C."/>
            <person name="Yue Q."/>
            <person name="Zhang X."/>
        </authorList>
    </citation>
    <scope>NUCLEOTIDE SEQUENCE [LARGE SCALE GENOMIC DNA]</scope>
    <source>
        <strain evidence="5 6">BP6252</strain>
    </source>
</reference>
<dbReference type="PANTHER" id="PTHR30290">
    <property type="entry name" value="PERIPLASMIC BINDING COMPONENT OF ABC TRANSPORTER"/>
    <property type="match status" value="1"/>
</dbReference>
<comment type="similarity">
    <text evidence="1">Belongs to the bacterial solute-binding protein 5 family.</text>
</comment>
<name>A0A3D8QPG6_9HELO</name>
<comment type="caution">
    <text evidence="5">The sequence shown here is derived from an EMBL/GenBank/DDBJ whole genome shotgun (WGS) entry which is preliminary data.</text>
</comment>
<dbReference type="GO" id="GO:1904680">
    <property type="term" value="F:peptide transmembrane transporter activity"/>
    <property type="evidence" value="ECO:0007669"/>
    <property type="project" value="TreeGrafter"/>
</dbReference>
<dbReference type="GO" id="GO:0042597">
    <property type="term" value="C:periplasmic space"/>
    <property type="evidence" value="ECO:0007669"/>
    <property type="project" value="UniProtKB-ARBA"/>
</dbReference>
<dbReference type="PANTHER" id="PTHR30290:SF9">
    <property type="entry name" value="OLIGOPEPTIDE-BINDING PROTEIN APPA"/>
    <property type="match status" value="1"/>
</dbReference>
<dbReference type="InterPro" id="IPR039424">
    <property type="entry name" value="SBP_5"/>
</dbReference>
<dbReference type="Proteomes" id="UP000256645">
    <property type="component" value="Unassembled WGS sequence"/>
</dbReference>
<keyword evidence="2" id="KW-0813">Transport</keyword>
<dbReference type="Gene3D" id="3.40.190.10">
    <property type="entry name" value="Periplasmic binding protein-like II"/>
    <property type="match status" value="1"/>
</dbReference>